<evidence type="ECO:0000256" key="3">
    <source>
        <dbReference type="ARBA" id="ARBA00023136"/>
    </source>
</evidence>
<feature type="transmembrane region" description="Helical" evidence="4">
    <location>
        <begin position="311"/>
        <end position="331"/>
    </location>
</feature>
<evidence type="ECO:0000256" key="1">
    <source>
        <dbReference type="ARBA" id="ARBA00022692"/>
    </source>
</evidence>
<dbReference type="EMBL" id="BAABDG010000012">
    <property type="protein sequence ID" value="GAA3915385.1"/>
    <property type="molecule type" value="Genomic_DNA"/>
</dbReference>
<feature type="transmembrane region" description="Helical" evidence="4">
    <location>
        <begin position="371"/>
        <end position="390"/>
    </location>
</feature>
<feature type="transmembrane region" description="Helical" evidence="4">
    <location>
        <begin position="49"/>
        <end position="74"/>
    </location>
</feature>
<gene>
    <name evidence="6" type="ORF">GCM10022405_45540</name>
</gene>
<organism evidence="6 7">
    <name type="scientific">Gibbsiella dentisursi</name>
    <dbReference type="NCBI Taxonomy" id="796890"/>
    <lineage>
        <taxon>Bacteria</taxon>
        <taxon>Pseudomonadati</taxon>
        <taxon>Pseudomonadota</taxon>
        <taxon>Gammaproteobacteria</taxon>
        <taxon>Enterobacterales</taxon>
        <taxon>Yersiniaceae</taxon>
        <taxon>Gibbsiella</taxon>
    </lineage>
</organism>
<feature type="domain" description="Major facilitator superfamily (MFS) profile" evidence="5">
    <location>
        <begin position="51"/>
        <end position="425"/>
    </location>
</feature>
<feature type="transmembrane region" description="Helical" evidence="4">
    <location>
        <begin position="204"/>
        <end position="225"/>
    </location>
</feature>
<evidence type="ECO:0000259" key="5">
    <source>
        <dbReference type="PROSITE" id="PS50850"/>
    </source>
</evidence>
<evidence type="ECO:0000256" key="2">
    <source>
        <dbReference type="ARBA" id="ARBA00022989"/>
    </source>
</evidence>
<dbReference type="InterPro" id="IPR036259">
    <property type="entry name" value="MFS_trans_sf"/>
</dbReference>
<keyword evidence="2 4" id="KW-1133">Transmembrane helix</keyword>
<feature type="transmembrane region" description="Helical" evidence="4">
    <location>
        <begin position="246"/>
        <end position="268"/>
    </location>
</feature>
<dbReference type="InterPro" id="IPR020846">
    <property type="entry name" value="MFS_dom"/>
</dbReference>
<feature type="transmembrane region" description="Helical" evidence="4">
    <location>
        <begin position="113"/>
        <end position="131"/>
    </location>
</feature>
<feature type="transmembrane region" description="Helical" evidence="4">
    <location>
        <begin position="337"/>
        <end position="359"/>
    </location>
</feature>
<feature type="transmembrane region" description="Helical" evidence="4">
    <location>
        <begin position="280"/>
        <end position="304"/>
    </location>
</feature>
<dbReference type="PROSITE" id="PS50850">
    <property type="entry name" value="MFS"/>
    <property type="match status" value="1"/>
</dbReference>
<keyword evidence="1 4" id="KW-0812">Transmembrane</keyword>
<dbReference type="Gene3D" id="1.20.1250.20">
    <property type="entry name" value="MFS general substrate transporter like domains"/>
    <property type="match status" value="1"/>
</dbReference>
<dbReference type="PANTHER" id="PTHR23523:SF1">
    <property type="entry name" value="CYANATE TRANSPORT PROTEIN CYNX"/>
    <property type="match status" value="1"/>
</dbReference>
<protein>
    <submittedName>
        <fullName evidence="6">CynX/NimT family MFS transporter</fullName>
    </submittedName>
</protein>
<evidence type="ECO:0000313" key="6">
    <source>
        <dbReference type="EMBL" id="GAA3915385.1"/>
    </source>
</evidence>
<accession>A0ABP7M9S9</accession>
<keyword evidence="7" id="KW-1185">Reference proteome</keyword>
<evidence type="ECO:0000256" key="4">
    <source>
        <dbReference type="SAM" id="Phobius"/>
    </source>
</evidence>
<feature type="transmembrane region" description="Helical" evidence="4">
    <location>
        <begin position="396"/>
        <end position="421"/>
    </location>
</feature>
<name>A0ABP7M9S9_9GAMM</name>
<evidence type="ECO:0000313" key="7">
    <source>
        <dbReference type="Proteomes" id="UP001499994"/>
    </source>
</evidence>
<dbReference type="SUPFAM" id="SSF103473">
    <property type="entry name" value="MFS general substrate transporter"/>
    <property type="match status" value="1"/>
</dbReference>
<feature type="transmembrane region" description="Helical" evidence="4">
    <location>
        <begin position="137"/>
        <end position="155"/>
    </location>
</feature>
<dbReference type="Pfam" id="PF07690">
    <property type="entry name" value="MFS_1"/>
    <property type="match status" value="1"/>
</dbReference>
<feature type="transmembrane region" description="Helical" evidence="4">
    <location>
        <begin position="80"/>
        <end position="101"/>
    </location>
</feature>
<dbReference type="InterPro" id="IPR011701">
    <property type="entry name" value="MFS"/>
</dbReference>
<reference evidence="7" key="1">
    <citation type="journal article" date="2019" name="Int. J. Syst. Evol. Microbiol.">
        <title>The Global Catalogue of Microorganisms (GCM) 10K type strain sequencing project: providing services to taxonomists for standard genome sequencing and annotation.</title>
        <authorList>
            <consortium name="The Broad Institute Genomics Platform"/>
            <consortium name="The Broad Institute Genome Sequencing Center for Infectious Disease"/>
            <person name="Wu L."/>
            <person name="Ma J."/>
        </authorList>
    </citation>
    <scope>NUCLEOTIDE SEQUENCE [LARGE SCALE GENOMIC DNA]</scope>
    <source>
        <strain evidence="7">JCM 17201</strain>
    </source>
</reference>
<keyword evidence="3 4" id="KW-0472">Membrane</keyword>
<proteinExistence type="predicted"/>
<dbReference type="Proteomes" id="UP001499994">
    <property type="component" value="Unassembled WGS sequence"/>
</dbReference>
<comment type="caution">
    <text evidence="6">The sequence shown here is derived from an EMBL/GenBank/DDBJ whole genome shotgun (WGS) entry which is preliminary data.</text>
</comment>
<sequence length="436" mass="45376">MDRDGVVEAGIWQLFDVIGRFVERLHPISALAYCHLEQGKVGMAKYSTLLPWLMVFGAGLCLRTGISSLAPVLGAIQEQLLIAGGALGLLTAVPVICMGLLSPLGYIAYRRFGLKRAMLLAFGILILGLALRLAAQSYGVLLLTAALVGIGDAIIRPLLSGFIKETFHDDKSPAAMGLYATSMGVGSAIAAYATPLLANMAGGWQAGLAFWALPAVAAAGLWAVWPAARGAVALPAAATHRPKRRVVVWLAVFFGLQAGINYTVVAWLPSLYMASGFTPHASSVLIALFLVLQTATSLFFPLLLRGARVGVVGAMGIFTALVIAGTLMLWWLPQTVWGAAVLLGLGTGGLFPLALLLPLAFSASKHEATRLSGLTQSAGYLFGGMMPWIAGAAADGFGVVSGVAVLALLMGLGLIAVVALVRASYRENKTALQAGP</sequence>
<dbReference type="InterPro" id="IPR052524">
    <property type="entry name" value="MFS_Cyanate_Porter"/>
</dbReference>
<dbReference type="PANTHER" id="PTHR23523">
    <property type="match status" value="1"/>
</dbReference>
<feature type="transmembrane region" description="Helical" evidence="4">
    <location>
        <begin position="176"/>
        <end position="198"/>
    </location>
</feature>